<accession>A0A167MIR2</accession>
<proteinExistence type="predicted"/>
<dbReference type="SUPFAM" id="SSF51735">
    <property type="entry name" value="NAD(P)-binding Rossmann-fold domains"/>
    <property type="match status" value="1"/>
</dbReference>
<organism evidence="4 5">
    <name type="scientific">Calocera viscosa (strain TUFC12733)</name>
    <dbReference type="NCBI Taxonomy" id="1330018"/>
    <lineage>
        <taxon>Eukaryota</taxon>
        <taxon>Fungi</taxon>
        <taxon>Dikarya</taxon>
        <taxon>Basidiomycota</taxon>
        <taxon>Agaricomycotina</taxon>
        <taxon>Dacrymycetes</taxon>
        <taxon>Dacrymycetales</taxon>
        <taxon>Dacrymycetaceae</taxon>
        <taxon>Calocera</taxon>
    </lineage>
</organism>
<dbReference type="InterPro" id="IPR020843">
    <property type="entry name" value="ER"/>
</dbReference>
<dbReference type="InterPro" id="IPR011032">
    <property type="entry name" value="GroES-like_sf"/>
</dbReference>
<evidence type="ECO:0000313" key="5">
    <source>
        <dbReference type="Proteomes" id="UP000076738"/>
    </source>
</evidence>
<gene>
    <name evidence="4" type="ORF">CALVIDRAFT_536683</name>
</gene>
<dbReference type="NCBIfam" id="TIGR02824">
    <property type="entry name" value="quinone_pig3"/>
    <property type="match status" value="1"/>
</dbReference>
<dbReference type="InterPro" id="IPR014189">
    <property type="entry name" value="Quinone_OxRdtase_PIG3"/>
</dbReference>
<protein>
    <submittedName>
        <fullName evidence="4">Quinone oxidoreductase putative</fullName>
    </submittedName>
</protein>
<dbReference type="GO" id="GO:0070402">
    <property type="term" value="F:NADPH binding"/>
    <property type="evidence" value="ECO:0007669"/>
    <property type="project" value="TreeGrafter"/>
</dbReference>
<dbReference type="PANTHER" id="PTHR48106:SF18">
    <property type="entry name" value="QUINONE OXIDOREDUCTASE PIG3"/>
    <property type="match status" value="1"/>
</dbReference>
<dbReference type="Gene3D" id="3.40.50.720">
    <property type="entry name" value="NAD(P)-binding Rossmann-like Domain"/>
    <property type="match status" value="1"/>
</dbReference>
<dbReference type="InterPro" id="IPR013149">
    <property type="entry name" value="ADH-like_C"/>
</dbReference>
<dbReference type="SMART" id="SM00829">
    <property type="entry name" value="PKS_ER"/>
    <property type="match status" value="1"/>
</dbReference>
<dbReference type="GO" id="GO:0016651">
    <property type="term" value="F:oxidoreductase activity, acting on NAD(P)H"/>
    <property type="evidence" value="ECO:0007669"/>
    <property type="project" value="TreeGrafter"/>
</dbReference>
<evidence type="ECO:0000256" key="1">
    <source>
        <dbReference type="ARBA" id="ARBA00022857"/>
    </source>
</evidence>
<evidence type="ECO:0000259" key="3">
    <source>
        <dbReference type="SMART" id="SM00829"/>
    </source>
</evidence>
<dbReference type="Pfam" id="PF00107">
    <property type="entry name" value="ADH_zinc_N"/>
    <property type="match status" value="1"/>
</dbReference>
<dbReference type="OrthoDB" id="203908at2759"/>
<evidence type="ECO:0000256" key="2">
    <source>
        <dbReference type="ARBA" id="ARBA00023002"/>
    </source>
</evidence>
<dbReference type="Pfam" id="PF08240">
    <property type="entry name" value="ADH_N"/>
    <property type="match status" value="1"/>
</dbReference>
<dbReference type="Proteomes" id="UP000076738">
    <property type="component" value="Unassembled WGS sequence"/>
</dbReference>
<feature type="domain" description="Enoyl reductase (ER)" evidence="3">
    <location>
        <begin position="11"/>
        <end position="334"/>
    </location>
</feature>
<dbReference type="PANTHER" id="PTHR48106">
    <property type="entry name" value="QUINONE OXIDOREDUCTASE PIG3-RELATED"/>
    <property type="match status" value="1"/>
</dbReference>
<reference evidence="4 5" key="1">
    <citation type="journal article" date="2016" name="Mol. Biol. Evol.">
        <title>Comparative Genomics of Early-Diverging Mushroom-Forming Fungi Provides Insights into the Origins of Lignocellulose Decay Capabilities.</title>
        <authorList>
            <person name="Nagy L.G."/>
            <person name="Riley R."/>
            <person name="Tritt A."/>
            <person name="Adam C."/>
            <person name="Daum C."/>
            <person name="Floudas D."/>
            <person name="Sun H."/>
            <person name="Yadav J.S."/>
            <person name="Pangilinan J."/>
            <person name="Larsson K.H."/>
            <person name="Matsuura K."/>
            <person name="Barry K."/>
            <person name="Labutti K."/>
            <person name="Kuo R."/>
            <person name="Ohm R.A."/>
            <person name="Bhattacharya S.S."/>
            <person name="Shirouzu T."/>
            <person name="Yoshinaga Y."/>
            <person name="Martin F.M."/>
            <person name="Grigoriev I.V."/>
            <person name="Hibbett D.S."/>
        </authorList>
    </citation>
    <scope>NUCLEOTIDE SEQUENCE [LARGE SCALE GENOMIC DNA]</scope>
    <source>
        <strain evidence="4 5">TUFC12733</strain>
    </source>
</reference>
<sequence>MRAVLIKGGAGTAEDLYVGEYDKPVPTEGEVLVKVKAAGVNRMDIEQREGKYPLPPQANKDILGVEFSGIVEGLGEGASGFKTGDEVFGLAYGGAYAEYITIQSSMLMHKPSSLSFIEAAGVPEVWFTAFQALVLVGGLTAGKSVLIHAGASGVGIAAIQIARFLGAKYVFTTAGNDQKIKFLLDMKEGATHGFNYKKQDFAEEIEKVTGGEGVDLIVDVIGKSYFTRNIKILKRDGRLVQLWTLGGSIVSEFDLTPIVVKRLHIEGTTLRSRSPEYQSNLASRFQAELLPHLTGEKHEDGQMKAYVYETYPLDKVTEAHEEMEANRNRGKMVLLVD</sequence>
<dbReference type="InterPro" id="IPR036291">
    <property type="entry name" value="NAD(P)-bd_dom_sf"/>
</dbReference>
<name>A0A167MIR2_CALVF</name>
<dbReference type="Gene3D" id="3.90.180.10">
    <property type="entry name" value="Medium-chain alcohol dehydrogenases, catalytic domain"/>
    <property type="match status" value="1"/>
</dbReference>
<dbReference type="CDD" id="cd05276">
    <property type="entry name" value="p53_inducible_oxidoreductase"/>
    <property type="match status" value="1"/>
</dbReference>
<dbReference type="InterPro" id="IPR013154">
    <property type="entry name" value="ADH-like_N"/>
</dbReference>
<keyword evidence="2" id="KW-0560">Oxidoreductase</keyword>
<dbReference type="EMBL" id="KV417282">
    <property type="protein sequence ID" value="KZO96756.1"/>
    <property type="molecule type" value="Genomic_DNA"/>
</dbReference>
<keyword evidence="5" id="KW-1185">Reference proteome</keyword>
<evidence type="ECO:0000313" key="4">
    <source>
        <dbReference type="EMBL" id="KZO96756.1"/>
    </source>
</evidence>
<keyword evidence="1" id="KW-0521">NADP</keyword>
<dbReference type="AlphaFoldDB" id="A0A167MIR2"/>
<dbReference type="SUPFAM" id="SSF50129">
    <property type="entry name" value="GroES-like"/>
    <property type="match status" value="1"/>
</dbReference>
<dbReference type="STRING" id="1330018.A0A167MIR2"/>